<evidence type="ECO:0000313" key="2">
    <source>
        <dbReference type="EMBL" id="KAH3842945.1"/>
    </source>
</evidence>
<dbReference type="EMBL" id="JAIWYP010000004">
    <property type="protein sequence ID" value="KAH3842945.1"/>
    <property type="molecule type" value="Genomic_DNA"/>
</dbReference>
<organism evidence="2 3">
    <name type="scientific">Dreissena polymorpha</name>
    <name type="common">Zebra mussel</name>
    <name type="synonym">Mytilus polymorpha</name>
    <dbReference type="NCBI Taxonomy" id="45954"/>
    <lineage>
        <taxon>Eukaryota</taxon>
        <taxon>Metazoa</taxon>
        <taxon>Spiralia</taxon>
        <taxon>Lophotrochozoa</taxon>
        <taxon>Mollusca</taxon>
        <taxon>Bivalvia</taxon>
        <taxon>Autobranchia</taxon>
        <taxon>Heteroconchia</taxon>
        <taxon>Euheterodonta</taxon>
        <taxon>Imparidentia</taxon>
        <taxon>Neoheterodontei</taxon>
        <taxon>Myida</taxon>
        <taxon>Dreissenoidea</taxon>
        <taxon>Dreissenidae</taxon>
        <taxon>Dreissena</taxon>
    </lineage>
</organism>
<reference evidence="2" key="1">
    <citation type="journal article" date="2019" name="bioRxiv">
        <title>The Genome of the Zebra Mussel, Dreissena polymorpha: A Resource for Invasive Species Research.</title>
        <authorList>
            <person name="McCartney M.A."/>
            <person name="Auch B."/>
            <person name="Kono T."/>
            <person name="Mallez S."/>
            <person name="Zhang Y."/>
            <person name="Obille A."/>
            <person name="Becker A."/>
            <person name="Abrahante J.E."/>
            <person name="Garbe J."/>
            <person name="Badalamenti J.P."/>
            <person name="Herman A."/>
            <person name="Mangelson H."/>
            <person name="Liachko I."/>
            <person name="Sullivan S."/>
            <person name="Sone E.D."/>
            <person name="Koren S."/>
            <person name="Silverstein K.A.T."/>
            <person name="Beckman K.B."/>
            <person name="Gohl D.M."/>
        </authorList>
    </citation>
    <scope>NUCLEOTIDE SEQUENCE</scope>
    <source>
        <strain evidence="2">Duluth1</strain>
        <tissue evidence="2">Whole animal</tissue>
    </source>
</reference>
<sequence>MNQQSMGRSGNDQRSDTNNWDGTGNNQDGTVAPPGPIQTPAELRQSTGCRQWCPGGAPVNAGRVWV</sequence>
<evidence type="ECO:0000256" key="1">
    <source>
        <dbReference type="SAM" id="MobiDB-lite"/>
    </source>
</evidence>
<gene>
    <name evidence="2" type="ORF">DPMN_116451</name>
</gene>
<dbReference type="AlphaFoldDB" id="A0A9D4KN26"/>
<comment type="caution">
    <text evidence="2">The sequence shown here is derived from an EMBL/GenBank/DDBJ whole genome shotgun (WGS) entry which is preliminary data.</text>
</comment>
<evidence type="ECO:0000313" key="3">
    <source>
        <dbReference type="Proteomes" id="UP000828390"/>
    </source>
</evidence>
<reference evidence="2" key="2">
    <citation type="submission" date="2020-11" db="EMBL/GenBank/DDBJ databases">
        <authorList>
            <person name="McCartney M.A."/>
            <person name="Auch B."/>
            <person name="Kono T."/>
            <person name="Mallez S."/>
            <person name="Becker A."/>
            <person name="Gohl D.M."/>
            <person name="Silverstein K.A.T."/>
            <person name="Koren S."/>
            <person name="Bechman K.B."/>
            <person name="Herman A."/>
            <person name="Abrahante J.E."/>
            <person name="Garbe J."/>
        </authorList>
    </citation>
    <scope>NUCLEOTIDE SEQUENCE</scope>
    <source>
        <strain evidence="2">Duluth1</strain>
        <tissue evidence="2">Whole animal</tissue>
    </source>
</reference>
<accession>A0A9D4KN26</accession>
<proteinExistence type="predicted"/>
<protein>
    <submittedName>
        <fullName evidence="2">Uncharacterized protein</fullName>
    </submittedName>
</protein>
<name>A0A9D4KN26_DREPO</name>
<keyword evidence="3" id="KW-1185">Reference proteome</keyword>
<feature type="region of interest" description="Disordered" evidence="1">
    <location>
        <begin position="1"/>
        <end position="42"/>
    </location>
</feature>
<feature type="compositionally biased region" description="Polar residues" evidence="1">
    <location>
        <begin position="1"/>
        <end position="29"/>
    </location>
</feature>
<dbReference type="Proteomes" id="UP000828390">
    <property type="component" value="Unassembled WGS sequence"/>
</dbReference>